<dbReference type="SUPFAM" id="SSF56112">
    <property type="entry name" value="Protein kinase-like (PK-like)"/>
    <property type="match status" value="1"/>
</dbReference>
<dbReference type="RefSeq" id="WP_267540537.1">
    <property type="nucleotide sequence ID" value="NZ_JAPNKA010000001.1"/>
</dbReference>
<dbReference type="SUPFAM" id="SSF55073">
    <property type="entry name" value="Nucleotide cyclase"/>
    <property type="match status" value="1"/>
</dbReference>
<dbReference type="Proteomes" id="UP001207654">
    <property type="component" value="Unassembled WGS sequence"/>
</dbReference>
<dbReference type="InterPro" id="IPR029787">
    <property type="entry name" value="Nucleotide_cyclase"/>
</dbReference>
<evidence type="ECO:0000256" key="2">
    <source>
        <dbReference type="ARBA" id="ARBA00022741"/>
    </source>
</evidence>
<evidence type="ECO:0000313" key="7">
    <source>
        <dbReference type="Proteomes" id="UP001207654"/>
    </source>
</evidence>
<keyword evidence="7" id="KW-1185">Reference proteome</keyword>
<accession>A0ABT4AJU0</accession>
<dbReference type="Gene3D" id="3.30.200.20">
    <property type="entry name" value="Phosphorylase Kinase, domain 1"/>
    <property type="match status" value="1"/>
</dbReference>
<dbReference type="InterPro" id="IPR027417">
    <property type="entry name" value="P-loop_NTPase"/>
</dbReference>
<dbReference type="InterPro" id="IPR011009">
    <property type="entry name" value="Kinase-like_dom_sf"/>
</dbReference>
<gene>
    <name evidence="6" type="ORF">OV287_46665</name>
</gene>
<sequence length="1385" mass="154322">MSRSDDDSQGTGSDFGDSFLHEVLESFPLPPIPQPGERLGGTDGRRFEILGKLGRGGMGLVVRARDELLQRIVALKFISPGREFTQESLDRVLQDEAQLVAQLDHENIVRIFDVSEWKGSPFLIMECLEGQSLSELLRRGPLELPRTLRILDDITAGLAHAHSRHIIHRDLKPSNVFVLPDGRVKLLDFGLALLVSSLGSTQARSGTPAFMAPEQWRGQPQDMRTDTWAAGLLLYEMLTGELPYSIKEYRALREQVVSSEPVPSVRGRRPDLPEPVERFLARALAKEPARRFQSALEMREWLRELEWSLAPSDELPPPRFISHRRQVSLVCCRLSGSLVSFEPEDLSDLQATFHQASARILERHGAWVALRMGDEVLGCFGCSLAREDDVLCAVRAALVLTRLAEELPQAAETGLTVQVGVHTDMVVLDVFNPSGVQGHTPSIQGDAPRMTIWLAGQAAPHTALLSENTWQGVRGNFVTEPLGQRVFSSSRGAVRLGVHRLVAERLETTRFGRARSRGLTPLVGRSAELRQLLARWERTRQGEGAVLLLSGEAGIGKSRLIQELCEHVEAEGVSCVSSQCWPQLSRSAFHPVLEWVVHLLGLAPEDPPARRWACLEEGLGGLELPHPEALLLLGQLLGLPLREDLPPLLLSPELQRERTLETLASVLLRLPARIPQKGGPGALLLVLEDLHWADPSTLQLLSLLRERIERVGLCVLLSTRPELRLSWGSHPHFHPLMLERLETDETAEMVRRLAGNQADLSARTVEFLVKQTEGNPLYVEELTRMVLSRAPSDGGAPPEEGPLPVTLQELLLARLDPLPQEQKELAWMGAVMGRSFTRGQLASLSEREEGSLDRELEELVEAGLLLHKSEGPVPRYEFRHALIREAAYESQLKSRRQRYHHRFAALLENPGVGCTAAPPELIAHHYTQAGELEPAIRYWTQAGELALRRSAFEESVSHLEMALRLFQRLPGAARKVEEELRLLVLLGQALITTRSYAVPEVERLYAHITELFQEVKDIPLLIAVCRHLFNQNLMRLNVPLAGKLAKQIVSLGQRVHEPQLLSIGWLLGGINQLIQGNPIEAQQQLGEALAYGGSGLEREPQALGMLEPEPLAMALAYQALTLTIRGEQPKGQQLLEAAFQRSEWLSHLYTHILTSHAACILYQMRFDVHRLLEMTEQVISMYEQNQFPSRESWMPALRGWALVWAGKRDEGYALLLAGLKELSQVGSETGRPYLLCLLADARLRIGLIAEGLAAVSEGLAWGERTQQHMEDAELHRLRGELLLRTEEAAQAPAEFHEAMRLARQSGARCMELRACLSLCHLLRAQGLGREARRLLEELLDSLPPGLDSPELRVARVVLGRLQEAHAEPDVSDGSVFDTPWDVQHS</sequence>
<organism evidence="6 7">
    <name type="scientific">Archangium lansingense</name>
    <dbReference type="NCBI Taxonomy" id="2995310"/>
    <lineage>
        <taxon>Bacteria</taxon>
        <taxon>Pseudomonadati</taxon>
        <taxon>Myxococcota</taxon>
        <taxon>Myxococcia</taxon>
        <taxon>Myxococcales</taxon>
        <taxon>Cystobacterineae</taxon>
        <taxon>Archangiaceae</taxon>
        <taxon>Archangium</taxon>
    </lineage>
</organism>
<dbReference type="Gene3D" id="1.10.510.10">
    <property type="entry name" value="Transferase(Phosphotransferase) domain 1"/>
    <property type="match status" value="1"/>
</dbReference>
<dbReference type="InterPro" id="IPR041664">
    <property type="entry name" value="AAA_16"/>
</dbReference>
<keyword evidence="6" id="KW-0418">Kinase</keyword>
<dbReference type="PROSITE" id="PS50011">
    <property type="entry name" value="PROTEIN_KINASE_DOM"/>
    <property type="match status" value="1"/>
</dbReference>
<dbReference type="SUPFAM" id="SSF48452">
    <property type="entry name" value="TPR-like"/>
    <property type="match status" value="1"/>
</dbReference>
<evidence type="ECO:0000256" key="1">
    <source>
        <dbReference type="ARBA" id="ARBA00004167"/>
    </source>
</evidence>
<evidence type="ECO:0000256" key="3">
    <source>
        <dbReference type="ARBA" id="ARBA00022840"/>
    </source>
</evidence>
<dbReference type="PROSITE" id="PS00107">
    <property type="entry name" value="PROTEIN_KINASE_ATP"/>
    <property type="match status" value="1"/>
</dbReference>
<proteinExistence type="predicted"/>
<dbReference type="PANTHER" id="PTHR16305:SF28">
    <property type="entry name" value="GUANYLATE CYCLASE DOMAIN-CONTAINING PROTEIN"/>
    <property type="match status" value="1"/>
</dbReference>
<dbReference type="Pfam" id="PF00069">
    <property type="entry name" value="Pkinase"/>
    <property type="match status" value="1"/>
</dbReference>
<dbReference type="InterPro" id="IPR011990">
    <property type="entry name" value="TPR-like_helical_dom_sf"/>
</dbReference>
<keyword evidence="3 4" id="KW-0067">ATP-binding</keyword>
<dbReference type="InterPro" id="IPR001054">
    <property type="entry name" value="A/G_cyclase"/>
</dbReference>
<dbReference type="Pfam" id="PF13191">
    <property type="entry name" value="AAA_16"/>
    <property type="match status" value="1"/>
</dbReference>
<evidence type="ECO:0000313" key="6">
    <source>
        <dbReference type="EMBL" id="MCY1081958.1"/>
    </source>
</evidence>
<evidence type="ECO:0000256" key="4">
    <source>
        <dbReference type="PROSITE-ProRule" id="PRU10141"/>
    </source>
</evidence>
<dbReference type="InterPro" id="IPR000719">
    <property type="entry name" value="Prot_kinase_dom"/>
</dbReference>
<dbReference type="PROSITE" id="PS00108">
    <property type="entry name" value="PROTEIN_KINASE_ST"/>
    <property type="match status" value="1"/>
</dbReference>
<feature type="binding site" evidence="4">
    <location>
        <position position="76"/>
    </location>
    <ligand>
        <name>ATP</name>
        <dbReference type="ChEBI" id="CHEBI:30616"/>
    </ligand>
</feature>
<dbReference type="CDD" id="cd14014">
    <property type="entry name" value="STKc_PknB_like"/>
    <property type="match status" value="1"/>
</dbReference>
<dbReference type="Gene3D" id="3.40.50.300">
    <property type="entry name" value="P-loop containing nucleotide triphosphate hydrolases"/>
    <property type="match status" value="1"/>
</dbReference>
<dbReference type="Gene3D" id="3.30.70.1230">
    <property type="entry name" value="Nucleotide cyclase"/>
    <property type="match status" value="1"/>
</dbReference>
<keyword evidence="6" id="KW-0808">Transferase</keyword>
<dbReference type="SUPFAM" id="SSF52540">
    <property type="entry name" value="P-loop containing nucleoside triphosphate hydrolases"/>
    <property type="match status" value="1"/>
</dbReference>
<dbReference type="Gene3D" id="1.25.40.10">
    <property type="entry name" value="Tetratricopeptide repeat domain"/>
    <property type="match status" value="1"/>
</dbReference>
<dbReference type="EMBL" id="JAPNKA010000001">
    <property type="protein sequence ID" value="MCY1081958.1"/>
    <property type="molecule type" value="Genomic_DNA"/>
</dbReference>
<dbReference type="GO" id="GO:0016301">
    <property type="term" value="F:kinase activity"/>
    <property type="evidence" value="ECO:0007669"/>
    <property type="project" value="UniProtKB-KW"/>
</dbReference>
<evidence type="ECO:0000259" key="5">
    <source>
        <dbReference type="PROSITE" id="PS50011"/>
    </source>
</evidence>
<feature type="domain" description="Protein kinase" evidence="5">
    <location>
        <begin position="47"/>
        <end position="302"/>
    </location>
</feature>
<protein>
    <submittedName>
        <fullName evidence="6">Protein kinase</fullName>
    </submittedName>
</protein>
<comment type="caution">
    <text evidence="6">The sequence shown here is derived from an EMBL/GenBank/DDBJ whole genome shotgun (WGS) entry which is preliminary data.</text>
</comment>
<comment type="subcellular location">
    <subcellularLocation>
        <location evidence="1">Membrane</location>
        <topology evidence="1">Single-pass membrane protein</topology>
    </subcellularLocation>
</comment>
<dbReference type="SMART" id="SM00220">
    <property type="entry name" value="S_TKc"/>
    <property type="match status" value="1"/>
</dbReference>
<keyword evidence="2 4" id="KW-0547">Nucleotide-binding</keyword>
<reference evidence="6 7" key="1">
    <citation type="submission" date="2022-11" db="EMBL/GenBank/DDBJ databases">
        <title>Minimal conservation of predation-associated metabolite biosynthetic gene clusters underscores biosynthetic potential of Myxococcota including descriptions for ten novel species: Archangium lansinium sp. nov., Myxococcus landrumus sp. nov., Nannocystis bai.</title>
        <authorList>
            <person name="Ahearne A."/>
            <person name="Stevens C."/>
            <person name="Phillips K."/>
        </authorList>
    </citation>
    <scope>NUCLEOTIDE SEQUENCE [LARGE SCALE GENOMIC DNA]</scope>
    <source>
        <strain evidence="6 7">MIWBW</strain>
    </source>
</reference>
<dbReference type="InterPro" id="IPR017441">
    <property type="entry name" value="Protein_kinase_ATP_BS"/>
</dbReference>
<dbReference type="CDD" id="cd07302">
    <property type="entry name" value="CHD"/>
    <property type="match status" value="1"/>
</dbReference>
<dbReference type="PANTHER" id="PTHR16305">
    <property type="entry name" value="TESTICULAR SOLUBLE ADENYLYL CYCLASE"/>
    <property type="match status" value="1"/>
</dbReference>
<dbReference type="InterPro" id="IPR008271">
    <property type="entry name" value="Ser/Thr_kinase_AS"/>
</dbReference>
<name>A0ABT4AJU0_9BACT</name>